<dbReference type="Proteomes" id="UP000198412">
    <property type="component" value="Unassembled WGS sequence"/>
</dbReference>
<proteinExistence type="predicted"/>
<gene>
    <name evidence="2" type="ORF">SAMN04488111_0899</name>
</gene>
<dbReference type="Pfam" id="PF13472">
    <property type="entry name" value="Lipase_GDSL_2"/>
    <property type="match status" value="1"/>
</dbReference>
<dbReference type="InterPro" id="IPR053140">
    <property type="entry name" value="GDSL_Rv0518-like"/>
</dbReference>
<keyword evidence="3" id="KW-1185">Reference proteome</keyword>
<dbReference type="SUPFAM" id="SSF52266">
    <property type="entry name" value="SGNH hydrolase"/>
    <property type="match status" value="1"/>
</dbReference>
<dbReference type="CDD" id="cd01832">
    <property type="entry name" value="SGNH_hydrolase_like_1"/>
    <property type="match status" value="1"/>
</dbReference>
<dbReference type="GO" id="GO:0016788">
    <property type="term" value="F:hydrolase activity, acting on ester bonds"/>
    <property type="evidence" value="ECO:0007669"/>
    <property type="project" value="UniProtKB-ARBA"/>
</dbReference>
<evidence type="ECO:0000259" key="1">
    <source>
        <dbReference type="Pfam" id="PF13472"/>
    </source>
</evidence>
<dbReference type="AlphaFoldDB" id="A0A238VT31"/>
<name>A0A238VT31_9FLAO</name>
<protein>
    <submittedName>
        <fullName evidence="2">Lysophospholipase L1</fullName>
    </submittedName>
</protein>
<dbReference type="InterPro" id="IPR013830">
    <property type="entry name" value="SGNH_hydro"/>
</dbReference>
<organism evidence="2 3">
    <name type="scientific">Lutibacter flavus</name>
    <dbReference type="NCBI Taxonomy" id="691689"/>
    <lineage>
        <taxon>Bacteria</taxon>
        <taxon>Pseudomonadati</taxon>
        <taxon>Bacteroidota</taxon>
        <taxon>Flavobacteriia</taxon>
        <taxon>Flavobacteriales</taxon>
        <taxon>Flavobacteriaceae</taxon>
        <taxon>Lutibacter</taxon>
    </lineage>
</organism>
<dbReference type="EMBL" id="FZNX01000001">
    <property type="protein sequence ID" value="SNR36659.1"/>
    <property type="molecule type" value="Genomic_DNA"/>
</dbReference>
<sequence length="235" mass="26578">MYRMLLLILFTLVSCGQNRSEDIEPINSNINPIVNPNPNTELSYLALGDSYTIGESVGSNDRWPVKLALLLKKAGYNYTQPKIIAKTGWTAGQLKAAINDANIQQKYNLVTLLIGVNDQYRGLSVESFRTEYIEVLNKAIDLAYNDPKNVLVVSIPDWGVSPFAKNRNRAEISEQIDLFNKVKREETTKRQVRFIDITGISRQALNNDLYIASDGLHFSGAMYQLWAEEIINRSF</sequence>
<feature type="domain" description="SGNH hydrolase-type esterase" evidence="1">
    <location>
        <begin position="46"/>
        <end position="225"/>
    </location>
</feature>
<evidence type="ECO:0000313" key="3">
    <source>
        <dbReference type="Proteomes" id="UP000198412"/>
    </source>
</evidence>
<dbReference type="Gene3D" id="3.40.50.1110">
    <property type="entry name" value="SGNH hydrolase"/>
    <property type="match status" value="1"/>
</dbReference>
<dbReference type="PANTHER" id="PTHR43784">
    <property type="entry name" value="GDSL-LIKE LIPASE/ACYLHYDROLASE, PUTATIVE (AFU_ORTHOLOGUE AFUA_2G00820)-RELATED"/>
    <property type="match status" value="1"/>
</dbReference>
<dbReference type="InterPro" id="IPR036514">
    <property type="entry name" value="SGNH_hydro_sf"/>
</dbReference>
<dbReference type="PANTHER" id="PTHR43784:SF2">
    <property type="entry name" value="GDSL-LIKE LIPASE_ACYLHYDROLASE, PUTATIVE (AFU_ORTHOLOGUE AFUA_2G00820)-RELATED"/>
    <property type="match status" value="1"/>
</dbReference>
<accession>A0A238VT31</accession>
<reference evidence="3" key="1">
    <citation type="submission" date="2017-06" db="EMBL/GenBank/DDBJ databases">
        <authorList>
            <person name="Varghese N."/>
            <person name="Submissions S."/>
        </authorList>
    </citation>
    <scope>NUCLEOTIDE SEQUENCE [LARGE SCALE GENOMIC DNA]</scope>
    <source>
        <strain evidence="3">DSM 27993</strain>
    </source>
</reference>
<dbReference type="PROSITE" id="PS51257">
    <property type="entry name" value="PROKAR_LIPOPROTEIN"/>
    <property type="match status" value="1"/>
</dbReference>
<evidence type="ECO:0000313" key="2">
    <source>
        <dbReference type="EMBL" id="SNR36659.1"/>
    </source>
</evidence>